<keyword evidence="2" id="KW-1185">Reference proteome</keyword>
<protein>
    <recommendedName>
        <fullName evidence="3">F-box domain-containing protein</fullName>
    </recommendedName>
</protein>
<accession>A0A197KFB6</accession>
<dbReference type="SUPFAM" id="SSF52047">
    <property type="entry name" value="RNI-like"/>
    <property type="match status" value="1"/>
</dbReference>
<proteinExistence type="predicted"/>
<name>A0A197KFB6_9FUNG</name>
<dbReference type="InterPro" id="IPR032675">
    <property type="entry name" value="LRR_dom_sf"/>
</dbReference>
<dbReference type="AlphaFoldDB" id="A0A197KFB6"/>
<gene>
    <name evidence="1" type="ORF">K457DRAFT_495316</name>
</gene>
<dbReference type="Proteomes" id="UP000078512">
    <property type="component" value="Unassembled WGS sequence"/>
</dbReference>
<reference evidence="1 2" key="1">
    <citation type="submission" date="2016-05" db="EMBL/GenBank/DDBJ databases">
        <title>Genome sequencing reveals origins of a unique bacterial endosymbiosis in the earliest lineages of terrestrial Fungi.</title>
        <authorList>
            <consortium name="DOE Joint Genome Institute"/>
            <person name="Uehling J."/>
            <person name="Gryganskyi A."/>
            <person name="Hameed K."/>
            <person name="Tschaplinski T."/>
            <person name="Misztal P."/>
            <person name="Wu S."/>
            <person name="Desiro A."/>
            <person name="Vande Pol N."/>
            <person name="Du Z.-Y."/>
            <person name="Zienkiewicz A."/>
            <person name="Zienkiewicz K."/>
            <person name="Morin E."/>
            <person name="Tisserant E."/>
            <person name="Splivallo R."/>
            <person name="Hainaut M."/>
            <person name="Henrissat B."/>
            <person name="Ohm R."/>
            <person name="Kuo A."/>
            <person name="Yan J."/>
            <person name="Lipzen A."/>
            <person name="Nolan M."/>
            <person name="Labutti K."/>
            <person name="Barry K."/>
            <person name="Goldstein A."/>
            <person name="Labbe J."/>
            <person name="Schadt C."/>
            <person name="Tuskan G."/>
            <person name="Grigoriev I."/>
            <person name="Martin F."/>
            <person name="Vilgalys R."/>
            <person name="Bonito G."/>
        </authorList>
    </citation>
    <scope>NUCLEOTIDE SEQUENCE [LARGE SCALE GENOMIC DNA]</scope>
    <source>
        <strain evidence="1 2">AG-77</strain>
    </source>
</reference>
<dbReference type="EMBL" id="KV442013">
    <property type="protein sequence ID" value="OAQ35853.1"/>
    <property type="molecule type" value="Genomic_DNA"/>
</dbReference>
<evidence type="ECO:0000313" key="1">
    <source>
        <dbReference type="EMBL" id="OAQ35853.1"/>
    </source>
</evidence>
<organism evidence="1 2">
    <name type="scientific">Linnemannia elongata AG-77</name>
    <dbReference type="NCBI Taxonomy" id="1314771"/>
    <lineage>
        <taxon>Eukaryota</taxon>
        <taxon>Fungi</taxon>
        <taxon>Fungi incertae sedis</taxon>
        <taxon>Mucoromycota</taxon>
        <taxon>Mortierellomycotina</taxon>
        <taxon>Mortierellomycetes</taxon>
        <taxon>Mortierellales</taxon>
        <taxon>Mortierellaceae</taxon>
        <taxon>Linnemannia</taxon>
    </lineage>
</organism>
<sequence>MQDVQPPDQQQCVFNTLELIQCIGNSLLPSDLFACVLVSRHWNNSLIPVLWETIDDSKLSWPRIIRQHEEDIQHESRNYIRGVFVKYGSHIRHLCLHWRTTLDAACIGNHCSGLQSLRVAHIRHSQIQQPEYEWMEDLDREEQDEMIALRWELAMEELTGCPFPTRKMPFGRTLAQQELDWSTSKHFWTFIRNNRQLQSLYLHKSLGEFMEDVSLPYLVDTLASLKDLTLLENNYVAIDLDHIFGRLLVLEKYSTAFSPSGSSALIQPSLQLRYARFLNVCTYRELLRILSHAPNLKSLSVGAVSVLGAVTPTEATVIMGKAPSRVTSLKLGAHGHLLNIALDQVFALMPHLTSFTTAWLEPSIAQALSTFCMNVETVHEPKKGPLSSELGHAVQPDTPALDLLLKNCPTLKKFDGIRHVLSGSVWEEPWVCQGLTFLRCQVKGVQRLSSQDQERYSVIATRTEHDTLSEDDVRLVQLHVTSLEQQKKIYRKLATLTQLRVLDLGGEYRRLNKDFQLSDEEYLSVNGPLLGTLELTLESGLGQLETLKTLQVFGFEGVDQRIGQAELEWMARKWAGLKELRGLHDKFPARIEYERRKIELKEHFEVLRPDVKHQGVDYDYGNGVGWL</sequence>
<dbReference type="Gene3D" id="3.80.10.10">
    <property type="entry name" value="Ribonuclease Inhibitor"/>
    <property type="match status" value="1"/>
</dbReference>
<evidence type="ECO:0008006" key="3">
    <source>
        <dbReference type="Google" id="ProtNLM"/>
    </source>
</evidence>
<dbReference type="OrthoDB" id="2382832at2759"/>
<evidence type="ECO:0000313" key="2">
    <source>
        <dbReference type="Proteomes" id="UP000078512"/>
    </source>
</evidence>